<gene>
    <name evidence="9" type="primary">lipA</name>
    <name evidence="11" type="ORF">SAMN00768000_1083</name>
</gene>
<dbReference type="SFLD" id="SFLDS00029">
    <property type="entry name" value="Radical_SAM"/>
    <property type="match status" value="1"/>
</dbReference>
<keyword evidence="1 9" id="KW-0004">4Fe-4S</keyword>
<dbReference type="GO" id="GO:0016992">
    <property type="term" value="F:lipoate synthase activity"/>
    <property type="evidence" value="ECO:0007669"/>
    <property type="project" value="UniProtKB-UniRule"/>
</dbReference>
<dbReference type="FunFam" id="3.20.20.70:FF:000040">
    <property type="entry name" value="Lipoyl synthase"/>
    <property type="match status" value="1"/>
</dbReference>
<comment type="subcellular location">
    <subcellularLocation>
        <location evidence="9">Cytoplasm</location>
    </subcellularLocation>
</comment>
<comment type="catalytic activity">
    <reaction evidence="8 9">
        <text>[[Fe-S] cluster scaffold protein carrying a second [4Fe-4S](2+) cluster] + N(6)-octanoyl-L-lysyl-[protein] + 2 oxidized [2Fe-2S]-[ferredoxin] + 2 S-adenosyl-L-methionine + 4 H(+) = [[Fe-S] cluster scaffold protein] + N(6)-[(R)-dihydrolipoyl]-L-lysyl-[protein] + 4 Fe(3+) + 2 hydrogen sulfide + 2 5'-deoxyadenosine + 2 L-methionine + 2 reduced [2Fe-2S]-[ferredoxin]</text>
        <dbReference type="Rhea" id="RHEA:16585"/>
        <dbReference type="Rhea" id="RHEA-COMP:9928"/>
        <dbReference type="Rhea" id="RHEA-COMP:10000"/>
        <dbReference type="Rhea" id="RHEA-COMP:10001"/>
        <dbReference type="Rhea" id="RHEA-COMP:10475"/>
        <dbReference type="Rhea" id="RHEA-COMP:14568"/>
        <dbReference type="Rhea" id="RHEA-COMP:14569"/>
        <dbReference type="ChEBI" id="CHEBI:15378"/>
        <dbReference type="ChEBI" id="CHEBI:17319"/>
        <dbReference type="ChEBI" id="CHEBI:29034"/>
        <dbReference type="ChEBI" id="CHEBI:29919"/>
        <dbReference type="ChEBI" id="CHEBI:33722"/>
        <dbReference type="ChEBI" id="CHEBI:33737"/>
        <dbReference type="ChEBI" id="CHEBI:33738"/>
        <dbReference type="ChEBI" id="CHEBI:57844"/>
        <dbReference type="ChEBI" id="CHEBI:59789"/>
        <dbReference type="ChEBI" id="CHEBI:78809"/>
        <dbReference type="ChEBI" id="CHEBI:83100"/>
        <dbReference type="EC" id="2.8.1.8"/>
    </reaction>
</comment>
<evidence type="ECO:0000256" key="3">
    <source>
        <dbReference type="ARBA" id="ARBA00022679"/>
    </source>
</evidence>
<name>A0A1W1WB28_SULTA</name>
<evidence type="ECO:0000256" key="1">
    <source>
        <dbReference type="ARBA" id="ARBA00022485"/>
    </source>
</evidence>
<feature type="binding site" evidence="9">
    <location>
        <position position="47"/>
    </location>
    <ligand>
        <name>[4Fe-4S] cluster</name>
        <dbReference type="ChEBI" id="CHEBI:49883"/>
        <label>1</label>
    </ligand>
</feature>
<feature type="binding site" evidence="9">
    <location>
        <position position="286"/>
    </location>
    <ligand>
        <name>[4Fe-4S] cluster</name>
        <dbReference type="ChEBI" id="CHEBI:49883"/>
        <label>1</label>
    </ligand>
</feature>
<evidence type="ECO:0000256" key="5">
    <source>
        <dbReference type="ARBA" id="ARBA00022723"/>
    </source>
</evidence>
<dbReference type="SFLD" id="SFLDG01058">
    <property type="entry name" value="lipoyl_synthase_like"/>
    <property type="match status" value="1"/>
</dbReference>
<evidence type="ECO:0000256" key="8">
    <source>
        <dbReference type="ARBA" id="ARBA00047326"/>
    </source>
</evidence>
<dbReference type="EMBL" id="FWWY01000001">
    <property type="protein sequence ID" value="SMC03435.1"/>
    <property type="molecule type" value="Genomic_DNA"/>
</dbReference>
<keyword evidence="12" id="KW-1185">Reference proteome</keyword>
<dbReference type="NCBIfam" id="NF009544">
    <property type="entry name" value="PRK12928.1"/>
    <property type="match status" value="1"/>
</dbReference>
<dbReference type="CDD" id="cd01335">
    <property type="entry name" value="Radical_SAM"/>
    <property type="match status" value="1"/>
</dbReference>
<dbReference type="AlphaFoldDB" id="A0A1W1WB28"/>
<dbReference type="SMART" id="SM00729">
    <property type="entry name" value="Elp3"/>
    <property type="match status" value="1"/>
</dbReference>
<dbReference type="Pfam" id="PF04055">
    <property type="entry name" value="Radical_SAM"/>
    <property type="match status" value="1"/>
</dbReference>
<feature type="binding site" evidence="9">
    <location>
        <position position="58"/>
    </location>
    <ligand>
        <name>[4Fe-4S] cluster</name>
        <dbReference type="ChEBI" id="CHEBI:49883"/>
        <label>1</label>
    </ligand>
</feature>
<evidence type="ECO:0000256" key="7">
    <source>
        <dbReference type="ARBA" id="ARBA00023014"/>
    </source>
</evidence>
<feature type="binding site" evidence="9">
    <location>
        <position position="77"/>
    </location>
    <ligand>
        <name>[4Fe-4S] cluster</name>
        <dbReference type="ChEBI" id="CHEBI:49883"/>
        <label>2</label>
        <note>4Fe-4S-S-AdoMet</note>
    </ligand>
</feature>
<evidence type="ECO:0000313" key="11">
    <source>
        <dbReference type="EMBL" id="SMC03435.1"/>
    </source>
</evidence>
<keyword evidence="4 9" id="KW-0949">S-adenosyl-L-methionine</keyword>
<dbReference type="Proteomes" id="UP000192660">
    <property type="component" value="Unassembled WGS sequence"/>
</dbReference>
<dbReference type="InterPro" id="IPR031691">
    <property type="entry name" value="LIAS_N"/>
</dbReference>
<keyword evidence="6 9" id="KW-0408">Iron</keyword>
<dbReference type="UniPathway" id="UPA00538">
    <property type="reaction ID" value="UER00593"/>
</dbReference>
<dbReference type="SUPFAM" id="SSF102114">
    <property type="entry name" value="Radical SAM enzymes"/>
    <property type="match status" value="1"/>
</dbReference>
<evidence type="ECO:0000256" key="6">
    <source>
        <dbReference type="ARBA" id="ARBA00023004"/>
    </source>
</evidence>
<evidence type="ECO:0000256" key="9">
    <source>
        <dbReference type="HAMAP-Rule" id="MF_00206"/>
    </source>
</evidence>
<evidence type="ECO:0000313" key="12">
    <source>
        <dbReference type="Proteomes" id="UP000192660"/>
    </source>
</evidence>
<protein>
    <recommendedName>
        <fullName evidence="9">Lipoyl synthase</fullName>
        <ecNumber evidence="9">2.8.1.8</ecNumber>
    </recommendedName>
    <alternativeName>
        <fullName evidence="9">Lip-syn</fullName>
        <shortName evidence="9">LS</shortName>
    </alternativeName>
    <alternativeName>
        <fullName evidence="9">Lipoate synthase</fullName>
    </alternativeName>
    <alternativeName>
        <fullName evidence="9">Lipoic acid synthase</fullName>
    </alternativeName>
    <alternativeName>
        <fullName evidence="9">Sulfur insertion protein LipA</fullName>
    </alternativeName>
</protein>
<evidence type="ECO:0000256" key="2">
    <source>
        <dbReference type="ARBA" id="ARBA00022490"/>
    </source>
</evidence>
<dbReference type="EC" id="2.8.1.8" evidence="9"/>
<feature type="binding site" evidence="9">
    <location>
        <position position="73"/>
    </location>
    <ligand>
        <name>[4Fe-4S] cluster</name>
        <dbReference type="ChEBI" id="CHEBI:49883"/>
        <label>2</label>
        <note>4Fe-4S-S-AdoMet</note>
    </ligand>
</feature>
<dbReference type="SFLD" id="SFLDF00271">
    <property type="entry name" value="lipoyl_synthase"/>
    <property type="match status" value="1"/>
</dbReference>
<dbReference type="InterPro" id="IPR007197">
    <property type="entry name" value="rSAM"/>
</dbReference>
<dbReference type="GO" id="GO:0046872">
    <property type="term" value="F:metal ion binding"/>
    <property type="evidence" value="ECO:0007669"/>
    <property type="project" value="UniProtKB-KW"/>
</dbReference>
<dbReference type="GO" id="GO:0009249">
    <property type="term" value="P:protein lipoylation"/>
    <property type="evidence" value="ECO:0007669"/>
    <property type="project" value="UniProtKB-UniRule"/>
</dbReference>
<feature type="binding site" evidence="9">
    <location>
        <position position="52"/>
    </location>
    <ligand>
        <name>[4Fe-4S] cluster</name>
        <dbReference type="ChEBI" id="CHEBI:49883"/>
        <label>1</label>
    </ligand>
</feature>
<evidence type="ECO:0000259" key="10">
    <source>
        <dbReference type="PROSITE" id="PS51918"/>
    </source>
</evidence>
<dbReference type="NCBIfam" id="NF004019">
    <property type="entry name" value="PRK05481.1"/>
    <property type="match status" value="1"/>
</dbReference>
<sequence length="298" mass="33983">MEPLPLHSDRKAPSKPLPPWLKVRLTQGKNYLDLKNLMREQTLHTVCEEALCPNIYECWESRTATFLILGDICTRNCGFCAITTGRPTHLDWEEPKRVADTVEHMGLRHVVITSVTRDDVEDGGAAIFAATIEAIRERVPGCSIEVLTPDFMGNWDALQTVVKARPEIFNHNTETVPRLYRHVRPKAQYERTMEFLRRIKDQDPTIVTKSGIMVGLGETREEIHQVFVDMRANHVDVLTVGQYLRPDMKHLPVERYYTPEEFAEIKEEALALGFAHVESGPLVRSSYHAASQVPEVSR</sequence>
<dbReference type="STRING" id="28034.BFX07_03795"/>
<dbReference type="InterPro" id="IPR003698">
    <property type="entry name" value="Lipoyl_synth"/>
</dbReference>
<feature type="domain" description="Radical SAM core" evidence="10">
    <location>
        <begin position="59"/>
        <end position="275"/>
    </location>
</feature>
<keyword evidence="5 9" id="KW-0479">Metal-binding</keyword>
<dbReference type="RefSeq" id="WP_020374954.1">
    <property type="nucleotide sequence ID" value="NZ_FWWY01000001.1"/>
</dbReference>
<keyword evidence="3 9" id="KW-0808">Transferase</keyword>
<dbReference type="Gene3D" id="3.20.20.70">
    <property type="entry name" value="Aldolase class I"/>
    <property type="match status" value="1"/>
</dbReference>
<comment type="function">
    <text evidence="9">Catalyzes the radical-mediated insertion of two sulfur atoms into the C-6 and C-8 positions of the octanoyl moiety bound to the lipoyl domains of lipoate-dependent enzymes, thereby converting the octanoylated domains into lipoylated derivatives.</text>
</comment>
<dbReference type="GO" id="GO:0005737">
    <property type="term" value="C:cytoplasm"/>
    <property type="evidence" value="ECO:0007669"/>
    <property type="project" value="UniProtKB-SubCell"/>
</dbReference>
<dbReference type="InterPro" id="IPR013785">
    <property type="entry name" value="Aldolase_TIM"/>
</dbReference>
<comment type="cofactor">
    <cofactor evidence="9">
        <name>[4Fe-4S] cluster</name>
        <dbReference type="ChEBI" id="CHEBI:49883"/>
    </cofactor>
    <text evidence="9">Binds 2 [4Fe-4S] clusters per subunit. One cluster is coordinated with 3 cysteines and an exchangeable S-adenosyl-L-methionine.</text>
</comment>
<accession>A0A1W1WB28</accession>
<dbReference type="GO" id="GO:0051539">
    <property type="term" value="F:4 iron, 4 sulfur cluster binding"/>
    <property type="evidence" value="ECO:0007669"/>
    <property type="project" value="UniProtKB-UniRule"/>
</dbReference>
<dbReference type="Pfam" id="PF16881">
    <property type="entry name" value="LIAS_N"/>
    <property type="match status" value="1"/>
</dbReference>
<dbReference type="PANTHER" id="PTHR10949:SF0">
    <property type="entry name" value="LIPOYL SYNTHASE, MITOCHONDRIAL"/>
    <property type="match status" value="1"/>
</dbReference>
<feature type="binding site" evidence="9">
    <location>
        <position position="80"/>
    </location>
    <ligand>
        <name>[4Fe-4S] cluster</name>
        <dbReference type="ChEBI" id="CHEBI:49883"/>
        <label>2</label>
        <note>4Fe-4S-S-AdoMet</note>
    </ligand>
</feature>
<dbReference type="HAMAP" id="MF_00206">
    <property type="entry name" value="Lipoyl_synth"/>
    <property type="match status" value="1"/>
</dbReference>
<dbReference type="PROSITE" id="PS51918">
    <property type="entry name" value="RADICAL_SAM"/>
    <property type="match status" value="1"/>
</dbReference>
<comment type="similarity">
    <text evidence="9">Belongs to the radical SAM superfamily. Lipoyl synthase family.</text>
</comment>
<dbReference type="PIRSF" id="PIRSF005963">
    <property type="entry name" value="Lipoyl_synth"/>
    <property type="match status" value="1"/>
</dbReference>
<dbReference type="InterPro" id="IPR006638">
    <property type="entry name" value="Elp3/MiaA/NifB-like_rSAM"/>
</dbReference>
<comment type="pathway">
    <text evidence="9">Protein modification; protein lipoylation via endogenous pathway; protein N(6)-(lipoyl)lysine from octanoyl-[acyl-carrier-protein]: step 2/2.</text>
</comment>
<dbReference type="InterPro" id="IPR058240">
    <property type="entry name" value="rSAM_sf"/>
</dbReference>
<evidence type="ECO:0000256" key="4">
    <source>
        <dbReference type="ARBA" id="ARBA00022691"/>
    </source>
</evidence>
<proteinExistence type="inferred from homology"/>
<reference evidence="12" key="1">
    <citation type="submission" date="2017-04" db="EMBL/GenBank/DDBJ databases">
        <authorList>
            <person name="Varghese N."/>
            <person name="Submissions S."/>
        </authorList>
    </citation>
    <scope>NUCLEOTIDE SEQUENCE [LARGE SCALE GENOMIC DNA]</scope>
    <source>
        <strain evidence="12">DSM 9293</strain>
    </source>
</reference>
<keyword evidence="7 9" id="KW-0411">Iron-sulfur</keyword>
<organism evidence="11 12">
    <name type="scientific">Sulfobacillus thermosulfidooxidans (strain DSM 9293 / VKM B-1269 / AT-1)</name>
    <dbReference type="NCBI Taxonomy" id="929705"/>
    <lineage>
        <taxon>Bacteria</taxon>
        <taxon>Bacillati</taxon>
        <taxon>Bacillota</taxon>
        <taxon>Clostridia</taxon>
        <taxon>Eubacteriales</taxon>
        <taxon>Clostridiales Family XVII. Incertae Sedis</taxon>
        <taxon>Sulfobacillus</taxon>
    </lineage>
</organism>
<dbReference type="PANTHER" id="PTHR10949">
    <property type="entry name" value="LIPOYL SYNTHASE"/>
    <property type="match status" value="1"/>
</dbReference>
<dbReference type="OrthoDB" id="9787898at2"/>
<dbReference type="NCBIfam" id="TIGR00510">
    <property type="entry name" value="lipA"/>
    <property type="match status" value="1"/>
</dbReference>
<keyword evidence="2 9" id="KW-0963">Cytoplasm</keyword>